<dbReference type="PANTHER" id="PTHR38445">
    <property type="entry name" value="HTH-TYPE TRANSCRIPTIONAL REPRESSOR YTRA"/>
    <property type="match status" value="1"/>
</dbReference>
<dbReference type="InterPro" id="IPR036388">
    <property type="entry name" value="WH-like_DNA-bd_sf"/>
</dbReference>
<reference evidence="6" key="1">
    <citation type="journal article" date="2019" name="Int. J. Syst. Evol. Microbiol.">
        <title>The Global Catalogue of Microorganisms (GCM) 10K type strain sequencing project: providing services to taxonomists for standard genome sequencing and annotation.</title>
        <authorList>
            <consortium name="The Broad Institute Genomics Platform"/>
            <consortium name="The Broad Institute Genome Sequencing Center for Infectious Disease"/>
            <person name="Wu L."/>
            <person name="Ma J."/>
        </authorList>
    </citation>
    <scope>NUCLEOTIDE SEQUENCE [LARGE SCALE GENOMIC DNA]</scope>
    <source>
        <strain evidence="6">CGMCC 4.7132</strain>
    </source>
</reference>
<dbReference type="Proteomes" id="UP001596004">
    <property type="component" value="Unassembled WGS sequence"/>
</dbReference>
<feature type="domain" description="HTH gntR-type" evidence="4">
    <location>
        <begin position="8"/>
        <end position="76"/>
    </location>
</feature>
<keyword evidence="6" id="KW-1185">Reference proteome</keyword>
<proteinExistence type="predicted"/>
<evidence type="ECO:0000256" key="2">
    <source>
        <dbReference type="ARBA" id="ARBA00023125"/>
    </source>
</evidence>
<evidence type="ECO:0000256" key="1">
    <source>
        <dbReference type="ARBA" id="ARBA00023015"/>
    </source>
</evidence>
<name>A0ABV9CTL3_9ACTN</name>
<dbReference type="RefSeq" id="WP_380851409.1">
    <property type="nucleotide sequence ID" value="NZ_JBHSFP010000051.1"/>
</dbReference>
<dbReference type="SUPFAM" id="SSF46785">
    <property type="entry name" value="Winged helix' DNA-binding domain"/>
    <property type="match status" value="1"/>
</dbReference>
<sequence>MIEWKPDQARWRQVYEIIRGQIESGQLRPGDKVPSVIQLQAEYGIATATGQKVHRALRVDGLIRTEPGMGSFVVPREGVADEDQQNGS</sequence>
<evidence type="ECO:0000313" key="6">
    <source>
        <dbReference type="Proteomes" id="UP001596004"/>
    </source>
</evidence>
<dbReference type="Pfam" id="PF00392">
    <property type="entry name" value="GntR"/>
    <property type="match status" value="1"/>
</dbReference>
<evidence type="ECO:0000313" key="5">
    <source>
        <dbReference type="EMBL" id="MFC4536619.1"/>
    </source>
</evidence>
<dbReference type="SMART" id="SM00345">
    <property type="entry name" value="HTH_GNTR"/>
    <property type="match status" value="1"/>
</dbReference>
<keyword evidence="3" id="KW-0804">Transcription</keyword>
<accession>A0ABV9CTL3</accession>
<dbReference type="InterPro" id="IPR036390">
    <property type="entry name" value="WH_DNA-bd_sf"/>
</dbReference>
<organism evidence="5 6">
    <name type="scientific">Sphaerisporangium dianthi</name>
    <dbReference type="NCBI Taxonomy" id="1436120"/>
    <lineage>
        <taxon>Bacteria</taxon>
        <taxon>Bacillati</taxon>
        <taxon>Actinomycetota</taxon>
        <taxon>Actinomycetes</taxon>
        <taxon>Streptosporangiales</taxon>
        <taxon>Streptosporangiaceae</taxon>
        <taxon>Sphaerisporangium</taxon>
    </lineage>
</organism>
<dbReference type="PANTHER" id="PTHR38445:SF9">
    <property type="entry name" value="HTH-TYPE TRANSCRIPTIONAL REPRESSOR YTRA"/>
    <property type="match status" value="1"/>
</dbReference>
<dbReference type="EMBL" id="JBHSFP010000051">
    <property type="protein sequence ID" value="MFC4536619.1"/>
    <property type="molecule type" value="Genomic_DNA"/>
</dbReference>
<dbReference type="InterPro" id="IPR000524">
    <property type="entry name" value="Tscrpt_reg_HTH_GntR"/>
</dbReference>
<evidence type="ECO:0000256" key="3">
    <source>
        <dbReference type="ARBA" id="ARBA00023163"/>
    </source>
</evidence>
<evidence type="ECO:0000259" key="4">
    <source>
        <dbReference type="PROSITE" id="PS50949"/>
    </source>
</evidence>
<keyword evidence="1" id="KW-0805">Transcription regulation</keyword>
<dbReference type="CDD" id="cd07377">
    <property type="entry name" value="WHTH_GntR"/>
    <property type="match status" value="1"/>
</dbReference>
<comment type="caution">
    <text evidence="5">The sequence shown here is derived from an EMBL/GenBank/DDBJ whole genome shotgun (WGS) entry which is preliminary data.</text>
</comment>
<keyword evidence="2" id="KW-0238">DNA-binding</keyword>
<dbReference type="Gene3D" id="1.10.10.10">
    <property type="entry name" value="Winged helix-like DNA-binding domain superfamily/Winged helix DNA-binding domain"/>
    <property type="match status" value="1"/>
</dbReference>
<protein>
    <submittedName>
        <fullName evidence="5">GntR family transcriptional regulator</fullName>
    </submittedName>
</protein>
<gene>
    <name evidence="5" type="ORF">ACFO60_38115</name>
</gene>
<dbReference type="PROSITE" id="PS50949">
    <property type="entry name" value="HTH_GNTR"/>
    <property type="match status" value="1"/>
</dbReference>